<dbReference type="InterPro" id="IPR011706">
    <property type="entry name" value="Cu-oxidase_C"/>
</dbReference>
<dbReference type="InterPro" id="IPR001117">
    <property type="entry name" value="Cu-oxidase_2nd"/>
</dbReference>
<evidence type="ECO:0000313" key="9">
    <source>
        <dbReference type="EMBL" id="KAK4279606.1"/>
    </source>
</evidence>
<evidence type="ECO:0000313" key="10">
    <source>
        <dbReference type="Proteomes" id="UP001293593"/>
    </source>
</evidence>
<dbReference type="Proteomes" id="UP001293593">
    <property type="component" value="Unassembled WGS sequence"/>
</dbReference>
<dbReference type="EMBL" id="JAWXYG010000002">
    <property type="protein sequence ID" value="KAK4279606.1"/>
    <property type="molecule type" value="Genomic_DNA"/>
</dbReference>
<protein>
    <recommendedName>
        <fullName evidence="11">Monocopper oxidase-like protein SKU5</fullName>
    </recommendedName>
</protein>
<evidence type="ECO:0000259" key="8">
    <source>
        <dbReference type="Pfam" id="PF07732"/>
    </source>
</evidence>
<dbReference type="FunFam" id="2.60.40.420:FF:000045">
    <property type="entry name" value="Laccase 2"/>
    <property type="match status" value="1"/>
</dbReference>
<proteinExistence type="inferred from homology"/>
<dbReference type="PANTHER" id="PTHR11709:SF311">
    <property type="entry name" value="MONOCOPPER OXIDASE-LIKE PROTEIN SKU5"/>
    <property type="match status" value="1"/>
</dbReference>
<dbReference type="PANTHER" id="PTHR11709">
    <property type="entry name" value="MULTI-COPPER OXIDASE"/>
    <property type="match status" value="1"/>
</dbReference>
<keyword evidence="4" id="KW-0812">Transmembrane</keyword>
<dbReference type="GO" id="GO:0005886">
    <property type="term" value="C:plasma membrane"/>
    <property type="evidence" value="ECO:0007669"/>
    <property type="project" value="TreeGrafter"/>
</dbReference>
<evidence type="ECO:0008006" key="11">
    <source>
        <dbReference type="Google" id="ProtNLM"/>
    </source>
</evidence>
<evidence type="ECO:0000256" key="3">
    <source>
        <dbReference type="SAM" id="MobiDB-lite"/>
    </source>
</evidence>
<dbReference type="InterPro" id="IPR008972">
    <property type="entry name" value="Cupredoxin"/>
</dbReference>
<feature type="region of interest" description="Disordered" evidence="3">
    <location>
        <begin position="547"/>
        <end position="566"/>
    </location>
</feature>
<keyword evidence="4" id="KW-0472">Membrane</keyword>
<feature type="domain" description="Plastocyanin-like" evidence="6">
    <location>
        <begin position="161"/>
        <end position="304"/>
    </location>
</feature>
<comment type="caution">
    <text evidence="9">The sequence shown here is derived from an EMBL/GenBank/DDBJ whole genome shotgun (WGS) entry which is preliminary data.</text>
</comment>
<evidence type="ECO:0000256" key="1">
    <source>
        <dbReference type="ARBA" id="ARBA00010609"/>
    </source>
</evidence>
<keyword evidence="2" id="KW-0325">Glycoprotein</keyword>
<name>A0AAE1TCL8_9FABA</name>
<evidence type="ECO:0000259" key="7">
    <source>
        <dbReference type="Pfam" id="PF07731"/>
    </source>
</evidence>
<dbReference type="AlphaFoldDB" id="A0AAE1TCL8"/>
<feature type="domain" description="Plastocyanin-like" evidence="7">
    <location>
        <begin position="417"/>
        <end position="525"/>
    </location>
</feature>
<comment type="similarity">
    <text evidence="1">Belongs to the multicopper oxidase family.</text>
</comment>
<sequence length="631" mass="70690">MEPPIRFGILILITVFVTVANGDDLFLEWHVSADSTIKPVSTDQPVITINGMFPGPLINATTNDMINLKVFNDLDDPLLFTWNGIQQRLDSWQDGVSGTNCPIPPSTNWTYAFQVKDQIGTFSYFPSINFLKAGGGFGPIRVNNRPVIPVPFAKPEAEFDLLIGDWFQTNYKDVRSNQDATPDWMLINGKPPYLNNLSLPHESFNVTEGKTYLLRISNVGTTWSFNFRIQNHKMVVVETEGSYVNEIELDSLDVHVGQSYSVLVTANQIVSDYYIVASPKLHKNNNNASDTTNLLGIAVLHYDNSTTSANGFLPSGPDPFDLQFSINQARSIRWNLTAGAARPNPQGTFNVTDAKISQTFILKASTSDINGTLFYAVNNVSYLTPDTPLKLADHFSNGTGVYDLDEYPTNSSKDQAVRGVFVASGLYRGWLEAVFENELNKTIDTWHLDGYNFFVVGFGEGKWKPELRSSYNLYDPVSRSTVQVFPRGWSAVYAYLDNPGMWNLRSQKLRNWYLGQELYVRVYDPDPNPNKEDPPPQNLLLCGKYQPAAPSPSPAGPPTPSSSDSRTCSPPHIAWYSIHKTWTSINLIKFKYSSLQSNIYYCFLFVMFCGLINRLLVAAITALLHLYWSAT</sequence>
<feature type="chain" id="PRO_5041919697" description="Monocopper oxidase-like protein SKU5" evidence="5">
    <location>
        <begin position="23"/>
        <end position="631"/>
    </location>
</feature>
<feature type="signal peptide" evidence="5">
    <location>
        <begin position="1"/>
        <end position="22"/>
    </location>
</feature>
<evidence type="ECO:0000256" key="5">
    <source>
        <dbReference type="SAM" id="SignalP"/>
    </source>
</evidence>
<organism evidence="9 10">
    <name type="scientific">Acacia crassicarpa</name>
    <name type="common">northern wattle</name>
    <dbReference type="NCBI Taxonomy" id="499986"/>
    <lineage>
        <taxon>Eukaryota</taxon>
        <taxon>Viridiplantae</taxon>
        <taxon>Streptophyta</taxon>
        <taxon>Embryophyta</taxon>
        <taxon>Tracheophyta</taxon>
        <taxon>Spermatophyta</taxon>
        <taxon>Magnoliopsida</taxon>
        <taxon>eudicotyledons</taxon>
        <taxon>Gunneridae</taxon>
        <taxon>Pentapetalae</taxon>
        <taxon>rosids</taxon>
        <taxon>fabids</taxon>
        <taxon>Fabales</taxon>
        <taxon>Fabaceae</taxon>
        <taxon>Caesalpinioideae</taxon>
        <taxon>mimosoid clade</taxon>
        <taxon>Acacieae</taxon>
        <taxon>Acacia</taxon>
    </lineage>
</organism>
<feature type="compositionally biased region" description="Pro residues" evidence="3">
    <location>
        <begin position="549"/>
        <end position="560"/>
    </location>
</feature>
<dbReference type="GO" id="GO:0005507">
    <property type="term" value="F:copper ion binding"/>
    <property type="evidence" value="ECO:0007669"/>
    <property type="project" value="InterPro"/>
</dbReference>
<feature type="domain" description="Plastocyanin-like" evidence="8">
    <location>
        <begin position="36"/>
        <end position="145"/>
    </location>
</feature>
<keyword evidence="4" id="KW-1133">Transmembrane helix</keyword>
<keyword evidence="5" id="KW-0732">Signal</keyword>
<dbReference type="GO" id="GO:0016491">
    <property type="term" value="F:oxidoreductase activity"/>
    <property type="evidence" value="ECO:0007669"/>
    <property type="project" value="InterPro"/>
</dbReference>
<dbReference type="InterPro" id="IPR045087">
    <property type="entry name" value="Cu-oxidase_fam"/>
</dbReference>
<evidence type="ECO:0000256" key="4">
    <source>
        <dbReference type="SAM" id="Phobius"/>
    </source>
</evidence>
<accession>A0AAE1TCL8</accession>
<dbReference type="Gene3D" id="2.60.40.420">
    <property type="entry name" value="Cupredoxins - blue copper proteins"/>
    <property type="match status" value="3"/>
</dbReference>
<evidence type="ECO:0000259" key="6">
    <source>
        <dbReference type="Pfam" id="PF00394"/>
    </source>
</evidence>
<gene>
    <name evidence="9" type="ORF">QN277_011357</name>
</gene>
<dbReference type="InterPro" id="IPR011707">
    <property type="entry name" value="Cu-oxidase-like_N"/>
</dbReference>
<keyword evidence="10" id="KW-1185">Reference proteome</keyword>
<dbReference type="Pfam" id="PF07731">
    <property type="entry name" value="Cu-oxidase_2"/>
    <property type="match status" value="1"/>
</dbReference>
<evidence type="ECO:0000256" key="2">
    <source>
        <dbReference type="ARBA" id="ARBA00023180"/>
    </source>
</evidence>
<feature type="transmembrane region" description="Helical" evidence="4">
    <location>
        <begin position="598"/>
        <end position="628"/>
    </location>
</feature>
<dbReference type="Pfam" id="PF07732">
    <property type="entry name" value="Cu-oxidase_3"/>
    <property type="match status" value="1"/>
</dbReference>
<dbReference type="Pfam" id="PF00394">
    <property type="entry name" value="Cu-oxidase"/>
    <property type="match status" value="1"/>
</dbReference>
<dbReference type="SUPFAM" id="SSF49503">
    <property type="entry name" value="Cupredoxins"/>
    <property type="match status" value="3"/>
</dbReference>
<reference evidence="9" key="1">
    <citation type="submission" date="2023-10" db="EMBL/GenBank/DDBJ databases">
        <title>Chromosome-level genome of the transformable northern wattle, Acacia crassicarpa.</title>
        <authorList>
            <person name="Massaro I."/>
            <person name="Sinha N.R."/>
            <person name="Poethig S."/>
            <person name="Leichty A.R."/>
        </authorList>
    </citation>
    <scope>NUCLEOTIDE SEQUENCE</scope>
    <source>
        <strain evidence="9">Acra3RX</strain>
        <tissue evidence="9">Leaf</tissue>
    </source>
</reference>